<keyword evidence="2" id="KW-0472">Membrane</keyword>
<dbReference type="EMBL" id="VCKW01000162">
    <property type="protein sequence ID" value="TMQ92519.1"/>
    <property type="molecule type" value="Genomic_DNA"/>
</dbReference>
<proteinExistence type="predicted"/>
<keyword evidence="5" id="KW-1185">Reference proteome</keyword>
<dbReference type="PANTHER" id="PTHR47755:SF1">
    <property type="entry name" value="CELL DIVISION PROTEIN FTSX"/>
    <property type="match status" value="1"/>
</dbReference>
<evidence type="ECO:0000256" key="1">
    <source>
        <dbReference type="SAM" id="MobiDB-lite"/>
    </source>
</evidence>
<name>A0A5C4J5L8_9ACTN</name>
<evidence type="ECO:0000313" key="4">
    <source>
        <dbReference type="EMBL" id="TMQ92519.1"/>
    </source>
</evidence>
<dbReference type="Gene3D" id="3.30.70.3040">
    <property type="match status" value="1"/>
</dbReference>
<keyword evidence="2" id="KW-0812">Transmembrane</keyword>
<dbReference type="Pfam" id="PF18075">
    <property type="entry name" value="FtsX_ECD"/>
    <property type="match status" value="1"/>
</dbReference>
<dbReference type="RefSeq" id="WP_138648034.1">
    <property type="nucleotide sequence ID" value="NZ_VCKW01000162.1"/>
</dbReference>
<dbReference type="InterPro" id="IPR004513">
    <property type="entry name" value="FtsX"/>
</dbReference>
<protein>
    <recommendedName>
        <fullName evidence="3">FtsX extracellular domain-containing protein</fullName>
    </recommendedName>
</protein>
<keyword evidence="2" id="KW-1133">Transmembrane helix</keyword>
<dbReference type="PANTHER" id="PTHR47755">
    <property type="entry name" value="CELL DIVISION PROTEIN FTSX"/>
    <property type="match status" value="1"/>
</dbReference>
<sequence length="194" mass="21473">MNGPEERPTDALDDERETGRPRDAPPPPVPDRASQPSAVLSRPLVMGALIGAFVLVMGIVAVGGYLVVDRTFGKRKAASNERRVAVFLCAKTSNAPHCRKEDATEQQKAEIKRRLEVMPRVRRVEYESREQAYANFRKRFADDKELLDGVRPYDIPDSFRLRAADPEAAQAVKDALAGVPGVDTVVIDPRKPRA</sequence>
<dbReference type="Proteomes" id="UP000309174">
    <property type="component" value="Unassembled WGS sequence"/>
</dbReference>
<evidence type="ECO:0000313" key="5">
    <source>
        <dbReference type="Proteomes" id="UP000309174"/>
    </source>
</evidence>
<dbReference type="AlphaFoldDB" id="A0A5C4J5L8"/>
<reference evidence="4 5" key="1">
    <citation type="submission" date="2019-05" db="EMBL/GenBank/DDBJ databases">
        <title>Draft genome sequence of Actinomadura sp. 14C53.</title>
        <authorList>
            <person name="Saricaoglu S."/>
            <person name="Isik K."/>
        </authorList>
    </citation>
    <scope>NUCLEOTIDE SEQUENCE [LARGE SCALE GENOMIC DNA]</scope>
    <source>
        <strain evidence="4 5">14C53</strain>
    </source>
</reference>
<dbReference type="OrthoDB" id="9812531at2"/>
<organism evidence="4 5">
    <name type="scientific">Actinomadura soli</name>
    <dbReference type="NCBI Taxonomy" id="2508997"/>
    <lineage>
        <taxon>Bacteria</taxon>
        <taxon>Bacillati</taxon>
        <taxon>Actinomycetota</taxon>
        <taxon>Actinomycetes</taxon>
        <taxon>Streptosporangiales</taxon>
        <taxon>Thermomonosporaceae</taxon>
        <taxon>Actinomadura</taxon>
    </lineage>
</organism>
<evidence type="ECO:0000259" key="3">
    <source>
        <dbReference type="Pfam" id="PF18075"/>
    </source>
</evidence>
<gene>
    <name evidence="4" type="ORF">ETD83_27075</name>
</gene>
<dbReference type="InterPro" id="IPR040690">
    <property type="entry name" value="FtsX_ECD"/>
</dbReference>
<feature type="domain" description="FtsX extracellular" evidence="3">
    <location>
        <begin position="84"/>
        <end position="185"/>
    </location>
</feature>
<feature type="compositionally biased region" description="Basic and acidic residues" evidence="1">
    <location>
        <begin position="1"/>
        <end position="10"/>
    </location>
</feature>
<evidence type="ECO:0000256" key="2">
    <source>
        <dbReference type="SAM" id="Phobius"/>
    </source>
</evidence>
<accession>A0A5C4J5L8</accession>
<comment type="caution">
    <text evidence="4">The sequence shown here is derived from an EMBL/GenBank/DDBJ whole genome shotgun (WGS) entry which is preliminary data.</text>
</comment>
<feature type="transmembrane region" description="Helical" evidence="2">
    <location>
        <begin position="44"/>
        <end position="68"/>
    </location>
</feature>
<dbReference type="GO" id="GO:0016020">
    <property type="term" value="C:membrane"/>
    <property type="evidence" value="ECO:0007669"/>
    <property type="project" value="InterPro"/>
</dbReference>
<feature type="region of interest" description="Disordered" evidence="1">
    <location>
        <begin position="1"/>
        <end position="37"/>
    </location>
</feature>
<dbReference type="GO" id="GO:0051301">
    <property type="term" value="P:cell division"/>
    <property type="evidence" value="ECO:0007669"/>
    <property type="project" value="InterPro"/>
</dbReference>